<evidence type="ECO:0000256" key="1">
    <source>
        <dbReference type="SAM" id="Phobius"/>
    </source>
</evidence>
<feature type="transmembrane region" description="Helical" evidence="1">
    <location>
        <begin position="183"/>
        <end position="199"/>
    </location>
</feature>
<feature type="transmembrane region" description="Helical" evidence="1">
    <location>
        <begin position="219"/>
        <end position="236"/>
    </location>
</feature>
<dbReference type="RefSeq" id="WP_180139937.1">
    <property type="nucleotide sequence ID" value="NZ_CAADHO010000003.1"/>
</dbReference>
<feature type="transmembrane region" description="Helical" evidence="1">
    <location>
        <begin position="21"/>
        <end position="43"/>
    </location>
</feature>
<keyword evidence="1" id="KW-1133">Transmembrane helix</keyword>
<organism evidence="2 3">
    <name type="scientific">Desulfoluna butyratoxydans</name>
    <dbReference type="NCBI Taxonomy" id="231438"/>
    <lineage>
        <taxon>Bacteria</taxon>
        <taxon>Pseudomonadati</taxon>
        <taxon>Thermodesulfobacteriota</taxon>
        <taxon>Desulfobacteria</taxon>
        <taxon>Desulfobacterales</taxon>
        <taxon>Desulfolunaceae</taxon>
        <taxon>Desulfoluna</taxon>
    </lineage>
</organism>
<evidence type="ECO:0000313" key="3">
    <source>
        <dbReference type="Proteomes" id="UP000507962"/>
    </source>
</evidence>
<feature type="transmembrane region" description="Helical" evidence="1">
    <location>
        <begin position="152"/>
        <end position="171"/>
    </location>
</feature>
<dbReference type="Proteomes" id="UP000507962">
    <property type="component" value="Unassembled WGS sequence"/>
</dbReference>
<feature type="transmembrane region" description="Helical" evidence="1">
    <location>
        <begin position="87"/>
        <end position="105"/>
    </location>
</feature>
<reference evidence="2 3" key="1">
    <citation type="submission" date="2019-03" db="EMBL/GenBank/DDBJ databases">
        <authorList>
            <person name="Nijsse B."/>
        </authorList>
    </citation>
    <scope>NUCLEOTIDE SEQUENCE [LARGE SCALE GENOMIC DNA]</scope>
    <source>
        <strain evidence="2">Desulfoluna butyratoxydans MSL71</strain>
    </source>
</reference>
<dbReference type="AlphaFoldDB" id="A0A4U8YL88"/>
<sequence length="251" mass="28803">MNRAGVGTAEKRAVDLSNQPGTYFVWTLLFLCLAAIFFIIMVTDMELYLLLVKESAYTELLTAILYLASGLMFWVRAWQVYRVERSFKGIVFYLLFGLMFVFIAGEEESWGQWMFHYEVPEGITRINVQNELNVHNMAFFSKYSHIFNTHRLLAAMAAILFVILPLLKAWVPRVRALLEALRFPVAPLLCVPLFVVAIAYEKVAMMVLAHWSHAEIAEFFYSIGFLLYALSVYTRADQGDRKLPKGNTAET</sequence>
<dbReference type="EMBL" id="CAADHO010000003">
    <property type="protein sequence ID" value="VFQ44441.1"/>
    <property type="molecule type" value="Genomic_DNA"/>
</dbReference>
<proteinExistence type="predicted"/>
<evidence type="ECO:0000313" key="2">
    <source>
        <dbReference type="EMBL" id="VFQ44441.1"/>
    </source>
</evidence>
<protein>
    <submittedName>
        <fullName evidence="2">Uncharacterized protein</fullName>
    </submittedName>
</protein>
<feature type="transmembrane region" description="Helical" evidence="1">
    <location>
        <begin position="55"/>
        <end position="75"/>
    </location>
</feature>
<gene>
    <name evidence="2" type="ORF">MSL71_20900</name>
</gene>
<name>A0A4U8YL88_9BACT</name>
<keyword evidence="1" id="KW-0472">Membrane</keyword>
<accession>A0A4U8YL88</accession>
<keyword evidence="3" id="KW-1185">Reference proteome</keyword>
<keyword evidence="1" id="KW-0812">Transmembrane</keyword>